<dbReference type="InterPro" id="IPR002588">
    <property type="entry name" value="Alphavirus-like_MT_dom"/>
</dbReference>
<name>A0AAT9H7A6_9VIRU</name>
<evidence type="ECO:0000259" key="9">
    <source>
        <dbReference type="PROSITE" id="PS50507"/>
    </source>
</evidence>
<evidence type="ECO:0000256" key="7">
    <source>
        <dbReference type="ARBA" id="ARBA00022953"/>
    </source>
</evidence>
<protein>
    <recommendedName>
        <fullName evidence="1">Replicase large subunit</fullName>
    </recommendedName>
</protein>
<feature type="domain" description="RdRp catalytic" evidence="9">
    <location>
        <begin position="1183"/>
        <end position="1298"/>
    </location>
</feature>
<dbReference type="GO" id="GO:0016556">
    <property type="term" value="P:mRNA modification"/>
    <property type="evidence" value="ECO:0007669"/>
    <property type="project" value="InterPro"/>
</dbReference>
<dbReference type="PROSITE" id="PS50507">
    <property type="entry name" value="RDRP_SSRNA_POS"/>
    <property type="match status" value="1"/>
</dbReference>
<proteinExistence type="predicted"/>
<keyword evidence="6" id="KW-0067">ATP-binding</keyword>
<dbReference type="InterPro" id="IPR001788">
    <property type="entry name" value="RNA-dep_RNA_pol_alsuvir"/>
</dbReference>
<keyword evidence="6" id="KW-0547">Nucleotide-binding</keyword>
<keyword evidence="5" id="KW-0378">Hydrolase</keyword>
<keyword evidence="2 11" id="KW-0696">RNA-directed RNA polymerase</keyword>
<dbReference type="InterPro" id="IPR007094">
    <property type="entry name" value="RNA-dir_pol_PSvirus"/>
</dbReference>
<feature type="domain" description="Alphavirus-like MT" evidence="10">
    <location>
        <begin position="131"/>
        <end position="347"/>
    </location>
</feature>
<dbReference type="GO" id="GO:0006351">
    <property type="term" value="P:DNA-templated transcription"/>
    <property type="evidence" value="ECO:0007669"/>
    <property type="project" value="InterPro"/>
</dbReference>
<dbReference type="InterPro" id="IPR043502">
    <property type="entry name" value="DNA/RNA_pol_sf"/>
</dbReference>
<dbReference type="PROSITE" id="PS51743">
    <property type="entry name" value="ALPHAVIRUS_MT"/>
    <property type="match status" value="1"/>
</dbReference>
<accession>A0AAT9H7A6</accession>
<evidence type="ECO:0000256" key="2">
    <source>
        <dbReference type="ARBA" id="ARBA00022484"/>
    </source>
</evidence>
<evidence type="ECO:0000256" key="8">
    <source>
        <dbReference type="ARBA" id="ARBA00047984"/>
    </source>
</evidence>
<dbReference type="GO" id="GO:0016787">
    <property type="term" value="F:hydrolase activity"/>
    <property type="evidence" value="ECO:0007669"/>
    <property type="project" value="UniProtKB-KW"/>
</dbReference>
<dbReference type="GO" id="GO:0008174">
    <property type="term" value="F:mRNA methyltransferase activity"/>
    <property type="evidence" value="ECO:0007669"/>
    <property type="project" value="UniProtKB-UniRule"/>
</dbReference>
<keyword evidence="3" id="KW-0808">Transferase</keyword>
<evidence type="ECO:0000259" key="10">
    <source>
        <dbReference type="PROSITE" id="PS51743"/>
    </source>
</evidence>
<evidence type="ECO:0000313" key="11">
    <source>
        <dbReference type="EMBL" id="BFM51661.1"/>
    </source>
</evidence>
<dbReference type="GO" id="GO:0003724">
    <property type="term" value="F:RNA helicase activity"/>
    <property type="evidence" value="ECO:0007669"/>
    <property type="project" value="UniProtKB-EC"/>
</dbReference>
<organism evidence="11">
    <name type="scientific">Rhizopus microsporus virga-like virus 1</name>
    <dbReference type="NCBI Taxonomy" id="3156536"/>
    <lineage>
        <taxon>Viruses</taxon>
        <taxon>Riboviria</taxon>
        <taxon>Orthornavirae</taxon>
        <taxon>Kitrinoviricota</taxon>
        <taxon>Alsuviricetes</taxon>
        <taxon>Martellivirales</taxon>
        <taxon>Virgaviridae</taxon>
    </lineage>
</organism>
<evidence type="ECO:0000256" key="5">
    <source>
        <dbReference type="ARBA" id="ARBA00022801"/>
    </source>
</evidence>
<dbReference type="GO" id="GO:0003723">
    <property type="term" value="F:RNA binding"/>
    <property type="evidence" value="ECO:0007669"/>
    <property type="project" value="InterPro"/>
</dbReference>
<keyword evidence="4" id="KW-0548">Nucleotidyltransferase</keyword>
<comment type="catalytic activity">
    <reaction evidence="8">
        <text>ATP + H2O = ADP + phosphate + H(+)</text>
        <dbReference type="Rhea" id="RHEA:13065"/>
        <dbReference type="ChEBI" id="CHEBI:15377"/>
        <dbReference type="ChEBI" id="CHEBI:15378"/>
        <dbReference type="ChEBI" id="CHEBI:30616"/>
        <dbReference type="ChEBI" id="CHEBI:43474"/>
        <dbReference type="ChEBI" id="CHEBI:456216"/>
        <dbReference type="EC" id="3.6.4.13"/>
    </reaction>
</comment>
<dbReference type="GO" id="GO:0005524">
    <property type="term" value="F:ATP binding"/>
    <property type="evidence" value="ECO:0007669"/>
    <property type="project" value="UniProtKB-KW"/>
</dbReference>
<dbReference type="GO" id="GO:0006396">
    <property type="term" value="P:RNA processing"/>
    <property type="evidence" value="ECO:0007669"/>
    <property type="project" value="InterPro"/>
</dbReference>
<dbReference type="GO" id="GO:0003968">
    <property type="term" value="F:RNA-directed RNA polymerase activity"/>
    <property type="evidence" value="ECO:0007669"/>
    <property type="project" value="UniProtKB-KW"/>
</dbReference>
<keyword evidence="7" id="KW-0693">Viral RNA replication</keyword>
<evidence type="ECO:0000256" key="1">
    <source>
        <dbReference type="ARBA" id="ARBA00013540"/>
    </source>
</evidence>
<gene>
    <name evidence="11" type="primary">RdRp</name>
</gene>
<sequence length="1425" mass="164270">MSFRDIRTAGMSYGETISKFQRFIEEKRVGESSNFVEGKSRFLDYQETNVIDDNRVLYNDCVLQDVKRGYSGRYSGLYGKLTNDVRKRLRIPQNIGMSYYETKKPMVVVPFIPMEEVRRIVVSMFNDYDIVFRNYESSANEIYDAMMTVMMQHARNLIHTDRQTVLEVAGDVNVLMMKSRLRRNNLEEEAMGNVVDVGPVAHCCYDKSDVRHLQIYTKMLRRMSGKDVTFYGDVKYREDLTKIPFDKSAVCFDPLHCSVKVETLVINHMLVDYSLQDVANLMYKHEASVGVGVVLFTPDMLRTDRGVFPNMGATFDIDRKKDTLVIRFVGDRLRSRSFTFSKYLTFVTATVVGVKDKALYIERVESNRGCMFMYRAQIFSVAEVMTKRVPKHRVWYNISDKAYLLRLMKPKYYGCDTSSINNYEWREIVVNRRFYDEAYSYVLNLEASLFKMSNIRKYVNGKAARHIVNLKEVSVNYDFTIEDQDDIALFLFMTAYIERYNLSKTVSELIRRTNLKRNIGKATTTALIWYSMWSQCSEFLYDENVYGVKSKAENSGVIKRSFDYISESVTSFFKVGKSFSKLPLTLIEETSIKFEKTNPKLFEEYATSIETTFVERFIDSVYKWLTPIVFDGKETRIHPKMGPIQSNVVPDFTARADLQDKKKFASILDSIVARALKDKKQIDVFEERYDEFSDTTLKLCKTCIIAFDECTNKCPQNFNCGCDCGAKNHVLSFSRVNVKNNFMDLAKDDIKELPEDLLNTCDIIFDNDGFDELVSTTVCSDNSAPFSVIVDPKDVCRDSKVPLTYIYDPDHMFPTEEDVRQHLAVAGELKVLRDRVTSKGRKKTLKKNSRLYIFQTKDSTFIQEELLYFSVPRDVRIVCFTHSRSELSDAAKTILEKLSVMRVMKDEDEIFVRYQNPHAPPSTDICKVPLATVADPLYILQEQYDKAVPGVSTQTYVHDNHIIAKGDVDVQVPVSRMELHLNQWSVDEVNGATSALRTAQGCLNTQKVYLILSSLLKRNLAPEYQCTPQNLEHTCVEIISTVFDSIGHKNWRKSFKEFQEEGLDAIPISAFETYVNKQPLEKQERIAKGSLDDEDINYINHFIMNKDTTKPKLDNSIFHETPVVQTIVYNDQTNNATISPQIEVITQRLMSVLRPECALFMQKSIPELEEHIGKCIYSGIATPTWVDLDGSKFDKSHQEFALLVEMTLYKLLGFTGFDYEKWSDSTDYKKMVSYRAQMRIWLARQRSSGNRNTALGNSIVMLCAVFSRLRLAYEQILCVVNLGDDITIATHGRVDTEGFDDAVAGVMNISVKCTVSHQGYILGHYIVQRGDQVKLMYDIYRKLESLGRMDKMEPDKLKETFISFKDNVATLDDETWIPLFQEAVKVYKPHLAKTDALLICRAMKTLSVSFEDYVSIYNEYKKHTF</sequence>
<dbReference type="Pfam" id="PF00978">
    <property type="entry name" value="RdRP_2"/>
    <property type="match status" value="1"/>
</dbReference>
<evidence type="ECO:0000256" key="4">
    <source>
        <dbReference type="ARBA" id="ARBA00022695"/>
    </source>
</evidence>
<evidence type="ECO:0000256" key="6">
    <source>
        <dbReference type="ARBA" id="ARBA00022840"/>
    </source>
</evidence>
<evidence type="ECO:0000256" key="3">
    <source>
        <dbReference type="ARBA" id="ARBA00022679"/>
    </source>
</evidence>
<dbReference type="EMBL" id="LC818068">
    <property type="protein sequence ID" value="BFM51661.1"/>
    <property type="molecule type" value="Genomic_RNA"/>
</dbReference>
<dbReference type="SUPFAM" id="SSF56672">
    <property type="entry name" value="DNA/RNA polymerases"/>
    <property type="match status" value="1"/>
</dbReference>
<dbReference type="GO" id="GO:0039694">
    <property type="term" value="P:viral RNA genome replication"/>
    <property type="evidence" value="ECO:0007669"/>
    <property type="project" value="InterPro"/>
</dbReference>
<reference evidence="11" key="1">
    <citation type="submission" date="2024-05" db="EMBL/GenBank/DDBJ databases">
        <title>New lineages of RNA viruses from clinical isolates of Rhizopus microsporus revealed by fragmented and primer-ligated dsRNA sequencing (FLDS) analysis.</title>
        <authorList>
            <person name="Sadiyah W."/>
            <person name="Zhao Y."/>
            <person name="Chiba Y."/>
            <person name="Kondo H."/>
            <person name="Suzuki N."/>
            <person name="Ban S."/>
            <person name="Yaguchi T."/>
            <person name="Urayama S."/>
            <person name="Hagiwara D."/>
        </authorList>
    </citation>
    <scope>NUCLEOTIDE SEQUENCE</scope>
    <source>
        <strain evidence="11">RmVV1-IFM56170</strain>
    </source>
</reference>